<dbReference type="Proteomes" id="UP000191112">
    <property type="component" value="Unassembled WGS sequence"/>
</dbReference>
<dbReference type="Pfam" id="PF00535">
    <property type="entry name" value="Glycos_transf_2"/>
    <property type="match status" value="1"/>
</dbReference>
<dbReference type="InterPro" id="IPR029044">
    <property type="entry name" value="Nucleotide-diphossugar_trans"/>
</dbReference>
<dbReference type="PANTHER" id="PTHR22916">
    <property type="entry name" value="GLYCOSYLTRANSFERASE"/>
    <property type="match status" value="1"/>
</dbReference>
<evidence type="ECO:0000259" key="1">
    <source>
        <dbReference type="Pfam" id="PF00535"/>
    </source>
</evidence>
<gene>
    <name evidence="2" type="ORF">SAMN05660477_01251</name>
</gene>
<protein>
    <submittedName>
        <fullName evidence="2">Glycosyltransferase involved in cell wall bisynthesis</fullName>
    </submittedName>
</protein>
<dbReference type="OrthoDB" id="635429at2"/>
<dbReference type="Gene3D" id="3.90.550.10">
    <property type="entry name" value="Spore Coat Polysaccharide Biosynthesis Protein SpsA, Chain A"/>
    <property type="match status" value="1"/>
</dbReference>
<organism evidence="2 3">
    <name type="scientific">Soonwooa buanensis</name>
    <dbReference type="NCBI Taxonomy" id="619805"/>
    <lineage>
        <taxon>Bacteria</taxon>
        <taxon>Pseudomonadati</taxon>
        <taxon>Bacteroidota</taxon>
        <taxon>Flavobacteriia</taxon>
        <taxon>Flavobacteriales</taxon>
        <taxon>Weeksellaceae</taxon>
        <taxon>Chryseobacterium group</taxon>
        <taxon>Soonwooa</taxon>
    </lineage>
</organism>
<keyword evidence="2" id="KW-0808">Transferase</keyword>
<evidence type="ECO:0000313" key="3">
    <source>
        <dbReference type="Proteomes" id="UP000191112"/>
    </source>
</evidence>
<name>A0A1T5EB18_9FLAO</name>
<proteinExistence type="predicted"/>
<accession>A0A1T5EB18</accession>
<keyword evidence="3" id="KW-1185">Reference proteome</keyword>
<dbReference type="RefSeq" id="WP_079666515.1">
    <property type="nucleotide sequence ID" value="NZ_FUYZ01000003.1"/>
</dbReference>
<reference evidence="2 3" key="1">
    <citation type="submission" date="2017-02" db="EMBL/GenBank/DDBJ databases">
        <authorList>
            <person name="Peterson S.W."/>
        </authorList>
    </citation>
    <scope>NUCLEOTIDE SEQUENCE [LARGE SCALE GENOMIC DNA]</scope>
    <source>
        <strain evidence="2 3">DSM 22323</strain>
    </source>
</reference>
<sequence>MLFSILVAHYNNWDYFQDCYNSIKNQTYQNLEIIIVDDCSTDGSYEKLQELAKADSRIQLFRNNVNSKVGFTKRRCIEEANGEICGFLDPDDFLTNTAVEESALAYKGENCIATYSKIKLVNDKGKAVGDFKYSREIPQHKNLFFNINFEVAHFFTFKKSTYSQTEGIDPALTSAVDQDLYLKLYEKGNFKFINSFQYLYRLHDKGVSQDKSKKAKLNENWHKVILATCHRRKINKLYGKNVAEITDLPKYIFEKENSFFKKLLRKLS</sequence>
<feature type="domain" description="Glycosyltransferase 2-like" evidence="1">
    <location>
        <begin position="4"/>
        <end position="160"/>
    </location>
</feature>
<dbReference type="STRING" id="619805.SAMN05660477_01251"/>
<dbReference type="EMBL" id="FUYZ01000003">
    <property type="protein sequence ID" value="SKB81198.1"/>
    <property type="molecule type" value="Genomic_DNA"/>
</dbReference>
<dbReference type="PANTHER" id="PTHR22916:SF3">
    <property type="entry name" value="UDP-GLCNAC:BETAGAL BETA-1,3-N-ACETYLGLUCOSAMINYLTRANSFERASE-LIKE PROTEIN 1"/>
    <property type="match status" value="1"/>
</dbReference>
<dbReference type="SUPFAM" id="SSF53448">
    <property type="entry name" value="Nucleotide-diphospho-sugar transferases"/>
    <property type="match status" value="1"/>
</dbReference>
<dbReference type="GO" id="GO:0016758">
    <property type="term" value="F:hexosyltransferase activity"/>
    <property type="evidence" value="ECO:0007669"/>
    <property type="project" value="UniProtKB-ARBA"/>
</dbReference>
<dbReference type="InterPro" id="IPR001173">
    <property type="entry name" value="Glyco_trans_2-like"/>
</dbReference>
<evidence type="ECO:0000313" key="2">
    <source>
        <dbReference type="EMBL" id="SKB81198.1"/>
    </source>
</evidence>
<dbReference type="AlphaFoldDB" id="A0A1T5EB18"/>